<feature type="domain" description="Alpha-L-rhamnosidase C-terminal" evidence="8">
    <location>
        <begin position="941"/>
        <end position="1013"/>
    </location>
</feature>
<feature type="domain" description="Bacterial alpha-L-rhamnosidase N-terminal" evidence="6">
    <location>
        <begin position="313"/>
        <end position="484"/>
    </location>
</feature>
<dbReference type="InterPro" id="IPR012341">
    <property type="entry name" value="6hp_glycosidase-like_sf"/>
</dbReference>
<evidence type="ECO:0000313" key="9">
    <source>
        <dbReference type="EMBL" id="MFC3764573.1"/>
    </source>
</evidence>
<dbReference type="InterPro" id="IPR006311">
    <property type="entry name" value="TAT_signal"/>
</dbReference>
<dbReference type="Gene3D" id="1.50.10.10">
    <property type="match status" value="1"/>
</dbReference>
<accession>A0ABV7YKF8</accession>
<dbReference type="RefSeq" id="WP_205121504.1">
    <property type="nucleotide sequence ID" value="NZ_JAFBCM010000001.1"/>
</dbReference>
<evidence type="ECO:0000256" key="1">
    <source>
        <dbReference type="ARBA" id="ARBA00001445"/>
    </source>
</evidence>
<comment type="catalytic activity">
    <reaction evidence="1">
        <text>Hydrolysis of terminal non-reducing alpha-L-rhamnose residues in alpha-L-rhamnosides.</text>
        <dbReference type="EC" id="3.2.1.40"/>
    </reaction>
</comment>
<dbReference type="Pfam" id="PF25788">
    <property type="entry name" value="Ig_Rha78A_N"/>
    <property type="match status" value="1"/>
</dbReference>
<dbReference type="InterPro" id="IPR013737">
    <property type="entry name" value="Bac_rhamnosid_N"/>
</dbReference>
<evidence type="ECO:0000313" key="10">
    <source>
        <dbReference type="Proteomes" id="UP001595699"/>
    </source>
</evidence>
<evidence type="ECO:0000259" key="6">
    <source>
        <dbReference type="Pfam" id="PF08531"/>
    </source>
</evidence>
<feature type="domain" description="Alpha-L-rhamnosidase concanavalin-like" evidence="5">
    <location>
        <begin position="498"/>
        <end position="590"/>
    </location>
</feature>
<reference evidence="10" key="1">
    <citation type="journal article" date="2019" name="Int. J. Syst. Evol. Microbiol.">
        <title>The Global Catalogue of Microorganisms (GCM) 10K type strain sequencing project: providing services to taxonomists for standard genome sequencing and annotation.</title>
        <authorList>
            <consortium name="The Broad Institute Genomics Platform"/>
            <consortium name="The Broad Institute Genome Sequencing Center for Infectious Disease"/>
            <person name="Wu L."/>
            <person name="Ma J."/>
        </authorList>
    </citation>
    <scope>NUCLEOTIDE SEQUENCE [LARGE SCALE GENOMIC DNA]</scope>
    <source>
        <strain evidence="10">CGMCC 4.7241</strain>
    </source>
</reference>
<protein>
    <recommendedName>
        <fullName evidence="2">alpha-L-rhamnosidase</fullName>
        <ecNumber evidence="2">3.2.1.40</ecNumber>
    </recommendedName>
</protein>
<dbReference type="SUPFAM" id="SSF48208">
    <property type="entry name" value="Six-hairpin glycosidases"/>
    <property type="match status" value="1"/>
</dbReference>
<dbReference type="InterPro" id="IPR008902">
    <property type="entry name" value="Rhamnosid_concanavalin"/>
</dbReference>
<dbReference type="PROSITE" id="PS51318">
    <property type="entry name" value="TAT"/>
    <property type="match status" value="1"/>
</dbReference>
<feature type="chain" id="PRO_5045770067" description="alpha-L-rhamnosidase" evidence="4">
    <location>
        <begin position="30"/>
        <end position="1024"/>
    </location>
</feature>
<dbReference type="GO" id="GO:0016787">
    <property type="term" value="F:hydrolase activity"/>
    <property type="evidence" value="ECO:0007669"/>
    <property type="project" value="UniProtKB-KW"/>
</dbReference>
<dbReference type="Gene3D" id="2.60.420.10">
    <property type="entry name" value="Maltose phosphorylase, domain 3"/>
    <property type="match status" value="1"/>
</dbReference>
<feature type="signal peptide" evidence="4">
    <location>
        <begin position="1"/>
        <end position="29"/>
    </location>
</feature>
<gene>
    <name evidence="9" type="ORF">ACFOUW_27295</name>
</gene>
<dbReference type="Proteomes" id="UP001595699">
    <property type="component" value="Unassembled WGS sequence"/>
</dbReference>
<dbReference type="Pfam" id="PF17389">
    <property type="entry name" value="Bac_rhamnosid6H"/>
    <property type="match status" value="1"/>
</dbReference>
<dbReference type="InterPro" id="IPR035398">
    <property type="entry name" value="Bac_rhamnosid_C"/>
</dbReference>
<dbReference type="EMBL" id="JBHRZH010000027">
    <property type="protein sequence ID" value="MFC3764573.1"/>
    <property type="molecule type" value="Genomic_DNA"/>
</dbReference>
<feature type="domain" description="Alpha-L-rhamnosidase six-hairpin glycosidase" evidence="7">
    <location>
        <begin position="609"/>
        <end position="923"/>
    </location>
</feature>
<proteinExistence type="predicted"/>
<dbReference type="Gene3D" id="2.60.40.10">
    <property type="entry name" value="Immunoglobulins"/>
    <property type="match status" value="1"/>
</dbReference>
<dbReference type="InterPro" id="IPR013783">
    <property type="entry name" value="Ig-like_fold"/>
</dbReference>
<dbReference type="Pfam" id="PF17390">
    <property type="entry name" value="Bac_rhamnosid_C"/>
    <property type="match status" value="1"/>
</dbReference>
<keyword evidence="3 9" id="KW-0378">Hydrolase</keyword>
<name>A0ABV7YKF8_9ACTN</name>
<evidence type="ECO:0000256" key="4">
    <source>
        <dbReference type="SAM" id="SignalP"/>
    </source>
</evidence>
<evidence type="ECO:0000256" key="2">
    <source>
        <dbReference type="ARBA" id="ARBA00012652"/>
    </source>
</evidence>
<dbReference type="Gene3D" id="2.60.120.260">
    <property type="entry name" value="Galactose-binding domain-like"/>
    <property type="match status" value="2"/>
</dbReference>
<dbReference type="PANTHER" id="PTHR33307:SF6">
    <property type="entry name" value="ALPHA-RHAMNOSIDASE (EUROFUNG)-RELATED"/>
    <property type="match status" value="1"/>
</dbReference>
<keyword evidence="10" id="KW-1185">Reference proteome</keyword>
<dbReference type="Pfam" id="PF05592">
    <property type="entry name" value="Bac_rhamnosid"/>
    <property type="match status" value="1"/>
</dbReference>
<evidence type="ECO:0000259" key="8">
    <source>
        <dbReference type="Pfam" id="PF17390"/>
    </source>
</evidence>
<sequence length="1024" mass="109638">MTEVTRRGVLGAVAGAAALSGLPATTAQASVDRLRPVRLTTEHLTNPLGIDAPMPSFGWQLRANGTDRAQSAYRIRVASSPRLLARPDLWDSGRVSSPGQTGVAYGGRALRPKSRYYWSVSVWDESGRSGSDSQPAWFETGLPADAWGASWIGTGIVLPKPLRVLPPRQYSPTPLEPGHTLGQTFVSEGPLDALSVFLDVVGTAGCTMTLRRTDPSGAVVARAVLSGLTPDNYGNAIGRLAFSPELAPGTYYLELSDAQGSVAWQGLAEDLYPDGVAYVDGAERPGEDRWVFGLPPDPPADPVLRKEFALPARVESARLYVVGLGHAVAYVNGERVGDAVLEPGATNFDQRVLYRTHDVTSLLRRGANAIGVELGRGFFSTRAPDSDGANLAAWIAEPQLLARLEILLSDGRRVVVGTGPDWSVADGPTTYDGPYTGESYDARRAAALSGWTRAGYDAASWRRAAVVPAPAGRLVAYAGEPMRRQPSVSPVRVTSPAEGVRLYDFGRVLAGWVRLCGRLPAGAKIRLLSGEKLGPDGRVYLGIAGGNDNPSVNGRLQVDEYVASGAGRETWEPSFTYKSFQYVEVTGVSEPLDLVAVPVRSDVPVTMKLSVEHRELQWIADAFLQTAKNSIHGFPDASPFSKVGWLGTVTNQGPPLLYQFGMASVFARWLDDIAATQSPSGALPLVAPLGGPPAEFLLSPGYVSVYADLVWRYWLTYGDRSVVARHFDGVKRSVDWMLSQLRDGLADDTFGDWYPPNPQSYPRGPEGGKLVGTAYVIKSVRNTAALASVLGRDSVASSLRARERALVARFNSAFLKSSGVYETEVPTAYRQTSNAVPLALGLVPSGSVARVAAGLAADVESKQRHLDTGSMGTGALPYALSDFGRPDLAVAVLGQKTYPGYGYLRSLGATTFWERWEAIARARQDPTLSGPVKWLVERAAGVEPLAAGWARFRVAPAVTASLPSGSVVLSTVRGRVAVSWRRRGSSFTLSVEVPVNAVASVVLPDGRTRELGSGRHRLRARLER</sequence>
<organism evidence="9 10">
    <name type="scientific">Tenggerimyces flavus</name>
    <dbReference type="NCBI Taxonomy" id="1708749"/>
    <lineage>
        <taxon>Bacteria</taxon>
        <taxon>Bacillati</taxon>
        <taxon>Actinomycetota</taxon>
        <taxon>Actinomycetes</taxon>
        <taxon>Propionibacteriales</taxon>
        <taxon>Nocardioidaceae</taxon>
        <taxon>Tenggerimyces</taxon>
    </lineage>
</organism>
<dbReference type="Pfam" id="PF08531">
    <property type="entry name" value="Bac_rhamnosid_N"/>
    <property type="match status" value="1"/>
</dbReference>
<dbReference type="InterPro" id="IPR035396">
    <property type="entry name" value="Bac_rhamnosid6H"/>
</dbReference>
<evidence type="ECO:0000256" key="3">
    <source>
        <dbReference type="ARBA" id="ARBA00022801"/>
    </source>
</evidence>
<dbReference type="InterPro" id="IPR016007">
    <property type="entry name" value="Alpha_rhamnosid"/>
</dbReference>
<comment type="caution">
    <text evidence="9">The sequence shown here is derived from an EMBL/GenBank/DDBJ whole genome shotgun (WGS) entry which is preliminary data.</text>
</comment>
<dbReference type="InterPro" id="IPR008928">
    <property type="entry name" value="6-hairpin_glycosidase_sf"/>
</dbReference>
<evidence type="ECO:0000259" key="7">
    <source>
        <dbReference type="Pfam" id="PF17389"/>
    </source>
</evidence>
<evidence type="ECO:0000259" key="5">
    <source>
        <dbReference type="Pfam" id="PF05592"/>
    </source>
</evidence>
<dbReference type="PANTHER" id="PTHR33307">
    <property type="entry name" value="ALPHA-RHAMNOSIDASE (EUROFUNG)"/>
    <property type="match status" value="1"/>
</dbReference>
<dbReference type="PIRSF" id="PIRSF010631">
    <property type="entry name" value="A-rhamnsds"/>
    <property type="match status" value="1"/>
</dbReference>
<dbReference type="EC" id="3.2.1.40" evidence="2"/>
<keyword evidence="4" id="KW-0732">Signal</keyword>